<dbReference type="GO" id="GO:0019825">
    <property type="term" value="F:oxygen binding"/>
    <property type="evidence" value="ECO:0007669"/>
    <property type="project" value="InterPro"/>
</dbReference>
<proteinExistence type="predicted"/>
<evidence type="ECO:0000259" key="1">
    <source>
        <dbReference type="PROSITE" id="PS01033"/>
    </source>
</evidence>
<evidence type="ECO:0000313" key="2">
    <source>
        <dbReference type="EMBL" id="CAH1389061.1"/>
    </source>
</evidence>
<dbReference type="PROSITE" id="PS01033">
    <property type="entry name" value="GLOBIN"/>
    <property type="match status" value="1"/>
</dbReference>
<dbReference type="Gene3D" id="1.10.490.10">
    <property type="entry name" value="Globins"/>
    <property type="match status" value="1"/>
</dbReference>
<protein>
    <recommendedName>
        <fullName evidence="1">Globin domain-containing protein</fullName>
    </recommendedName>
</protein>
<dbReference type="EMBL" id="OV725077">
    <property type="protein sequence ID" value="CAH1389061.1"/>
    <property type="molecule type" value="Genomic_DNA"/>
</dbReference>
<dbReference type="SUPFAM" id="SSF46458">
    <property type="entry name" value="Globin-like"/>
    <property type="match status" value="1"/>
</dbReference>
<dbReference type="InterPro" id="IPR009050">
    <property type="entry name" value="Globin-like_sf"/>
</dbReference>
<gene>
    <name evidence="2" type="ORF">NEZAVI_LOCUS531</name>
</gene>
<dbReference type="InterPro" id="IPR000971">
    <property type="entry name" value="Globin"/>
</dbReference>
<sequence>MSLVQELVKEKYATTNPQKTDSFESLGANQFLYALEVPSDTSICNLPIEEARPSETETSEPSYKSLCWRYSRDLLDELFLDELNSVLFLSLEDIDNIRKKWRKIKNDPQTFGTLLMITLLNDAPETAAKMPANPGVLYNGVMVYDGITLRSGKEKAQLLNKIIKYIHLPEYVTSITHNSGILLSFNKTKLDKNDFEALHSAIIKTVTTYYKMDNTPEIIASLKKAMWIILGLIEDASHWNDFGHR</sequence>
<name>A0A9P0E7X2_NEZVI</name>
<reference evidence="2" key="1">
    <citation type="submission" date="2022-01" db="EMBL/GenBank/DDBJ databases">
        <authorList>
            <person name="King R."/>
        </authorList>
    </citation>
    <scope>NUCLEOTIDE SEQUENCE</scope>
</reference>
<dbReference type="CDD" id="cd01040">
    <property type="entry name" value="Mb-like"/>
    <property type="match status" value="1"/>
</dbReference>
<accession>A0A9P0E7X2</accession>
<dbReference type="InterPro" id="IPR044399">
    <property type="entry name" value="Mb-like_M"/>
</dbReference>
<dbReference type="OrthoDB" id="436496at2759"/>
<dbReference type="AlphaFoldDB" id="A0A9P0E7X2"/>
<dbReference type="Proteomes" id="UP001152798">
    <property type="component" value="Chromosome 1"/>
</dbReference>
<dbReference type="InterPro" id="IPR012292">
    <property type="entry name" value="Globin/Proto"/>
</dbReference>
<evidence type="ECO:0000313" key="3">
    <source>
        <dbReference type="Proteomes" id="UP001152798"/>
    </source>
</evidence>
<organism evidence="2 3">
    <name type="scientific">Nezara viridula</name>
    <name type="common">Southern green stink bug</name>
    <name type="synonym">Cimex viridulus</name>
    <dbReference type="NCBI Taxonomy" id="85310"/>
    <lineage>
        <taxon>Eukaryota</taxon>
        <taxon>Metazoa</taxon>
        <taxon>Ecdysozoa</taxon>
        <taxon>Arthropoda</taxon>
        <taxon>Hexapoda</taxon>
        <taxon>Insecta</taxon>
        <taxon>Pterygota</taxon>
        <taxon>Neoptera</taxon>
        <taxon>Paraneoptera</taxon>
        <taxon>Hemiptera</taxon>
        <taxon>Heteroptera</taxon>
        <taxon>Panheteroptera</taxon>
        <taxon>Pentatomomorpha</taxon>
        <taxon>Pentatomoidea</taxon>
        <taxon>Pentatomidae</taxon>
        <taxon>Pentatominae</taxon>
        <taxon>Nezara</taxon>
    </lineage>
</organism>
<keyword evidence="3" id="KW-1185">Reference proteome</keyword>
<feature type="domain" description="Globin" evidence="1">
    <location>
        <begin position="88"/>
        <end position="238"/>
    </location>
</feature>
<dbReference type="GO" id="GO:0020037">
    <property type="term" value="F:heme binding"/>
    <property type="evidence" value="ECO:0007669"/>
    <property type="project" value="InterPro"/>
</dbReference>